<organism evidence="1 2">
    <name type="scientific">Candidatus Woesebacteria bacterium RIFCSPLOWO2_01_FULL_39_21</name>
    <dbReference type="NCBI Taxonomy" id="1802519"/>
    <lineage>
        <taxon>Bacteria</taxon>
        <taxon>Candidatus Woeseibacteriota</taxon>
    </lineage>
</organism>
<protein>
    <recommendedName>
        <fullName evidence="3">Methyltransferase type 11 domain-containing protein</fullName>
    </recommendedName>
</protein>
<dbReference type="STRING" id="1802519.A2961_00250"/>
<evidence type="ECO:0000313" key="1">
    <source>
        <dbReference type="EMBL" id="OGM64308.1"/>
    </source>
</evidence>
<evidence type="ECO:0000313" key="2">
    <source>
        <dbReference type="Proteomes" id="UP000177082"/>
    </source>
</evidence>
<dbReference type="CDD" id="cd02440">
    <property type="entry name" value="AdoMet_MTases"/>
    <property type="match status" value="1"/>
</dbReference>
<dbReference type="EMBL" id="MGHF01000007">
    <property type="protein sequence ID" value="OGM64308.1"/>
    <property type="molecule type" value="Genomic_DNA"/>
</dbReference>
<dbReference type="SUPFAM" id="SSF53335">
    <property type="entry name" value="S-adenosyl-L-methionine-dependent methyltransferases"/>
    <property type="match status" value="1"/>
</dbReference>
<evidence type="ECO:0008006" key="3">
    <source>
        <dbReference type="Google" id="ProtNLM"/>
    </source>
</evidence>
<gene>
    <name evidence="1" type="ORF">A2961_00250</name>
</gene>
<dbReference type="InterPro" id="IPR029063">
    <property type="entry name" value="SAM-dependent_MTases_sf"/>
</dbReference>
<sequence>MLLDKLINVIATPNKVSPGITAKENKKYYLEVENYDWVKATDNILGLETFFHRLRERNILGVIAKYSKKGKFLDAGCGTGLILRHLPKDSLGVDINPRNIIKANGHAMGRRVRVADLEKLDLKETFNNIICTEVIEHFLDPGVVTHNLYKSLRKGGILIGTVPGRSPLWRLRFLSSTRPREPYHYYFSRAEIGSLLEKAGFKIISLTHKIFAMEIVFVAEK</sequence>
<comment type="caution">
    <text evidence="1">The sequence shown here is derived from an EMBL/GenBank/DDBJ whole genome shotgun (WGS) entry which is preliminary data.</text>
</comment>
<dbReference type="Gene3D" id="3.40.50.150">
    <property type="entry name" value="Vaccinia Virus protein VP39"/>
    <property type="match status" value="1"/>
</dbReference>
<dbReference type="Proteomes" id="UP000177082">
    <property type="component" value="Unassembled WGS sequence"/>
</dbReference>
<reference evidence="1 2" key="1">
    <citation type="journal article" date="2016" name="Nat. Commun.">
        <title>Thousands of microbial genomes shed light on interconnected biogeochemical processes in an aquifer system.</title>
        <authorList>
            <person name="Anantharaman K."/>
            <person name="Brown C.T."/>
            <person name="Hug L.A."/>
            <person name="Sharon I."/>
            <person name="Castelle C.J."/>
            <person name="Probst A.J."/>
            <person name="Thomas B.C."/>
            <person name="Singh A."/>
            <person name="Wilkins M.J."/>
            <person name="Karaoz U."/>
            <person name="Brodie E.L."/>
            <person name="Williams K.H."/>
            <person name="Hubbard S.S."/>
            <person name="Banfield J.F."/>
        </authorList>
    </citation>
    <scope>NUCLEOTIDE SEQUENCE [LARGE SCALE GENOMIC DNA]</scope>
</reference>
<dbReference type="PANTHER" id="PTHR43861">
    <property type="entry name" value="TRANS-ACONITATE 2-METHYLTRANSFERASE-RELATED"/>
    <property type="match status" value="1"/>
</dbReference>
<proteinExistence type="predicted"/>
<name>A0A1F8BM14_9BACT</name>
<accession>A0A1F8BM14</accession>
<dbReference type="AlphaFoldDB" id="A0A1F8BM14"/>
<dbReference type="Pfam" id="PF13489">
    <property type="entry name" value="Methyltransf_23"/>
    <property type="match status" value="1"/>
</dbReference>